<proteinExistence type="predicted"/>
<dbReference type="InterPro" id="IPR016040">
    <property type="entry name" value="NAD(P)-bd_dom"/>
</dbReference>
<dbReference type="Proteomes" id="UP000176253">
    <property type="component" value="Unassembled WGS sequence"/>
</dbReference>
<organism evidence="2 3">
    <name type="scientific">Candidatus Gottesmanbacteria bacterium RIFCSPHIGHO2_02_FULL_39_14</name>
    <dbReference type="NCBI Taxonomy" id="1798383"/>
    <lineage>
        <taxon>Bacteria</taxon>
        <taxon>Candidatus Gottesmaniibacteriota</taxon>
    </lineage>
</organism>
<evidence type="ECO:0000313" key="2">
    <source>
        <dbReference type="EMBL" id="OGG17608.1"/>
    </source>
</evidence>
<accession>A0A1F5ZYT4</accession>
<protein>
    <recommendedName>
        <fullName evidence="1">NAD(P)-binding domain-containing protein</fullName>
    </recommendedName>
</protein>
<dbReference type="Pfam" id="PF16363">
    <property type="entry name" value="GDP_Man_Dehyd"/>
    <property type="match status" value="1"/>
</dbReference>
<name>A0A1F5ZYT4_9BACT</name>
<dbReference type="EMBL" id="MFJM01000031">
    <property type="protein sequence ID" value="OGG17608.1"/>
    <property type="molecule type" value="Genomic_DNA"/>
</dbReference>
<sequence>MIKVAVIGSNSFSGAHFIDLLLNSGQNEVIGISRSAEKEPLFLPYKRHKNPSFAFYRADLNRNLRKVSRILEKFKPDYIVNFAGLIEVSSSWQYPEQYFQTNTVAIVALINSLKNAFYLKRYVHISTPEVYGSCRNVLENASYNPSTPYAVSKAATDMYLLALIRQTNFPAILIRSTNVYGPGQQLFRIIPKTIISLKQGSKIPLEGGGKAIKSYLNIKDVCRGIFLAMEKGKNGKIYHFSPEAGGKKVKQIVEVICLLMGYDFRKATRTVKERPGQDKIYVINSNLARKTLNWQPSIRLEDGIKEVIDWVEINWNKIQNMTLRYQHKF</sequence>
<feature type="domain" description="NAD(P)-binding" evidence="1">
    <location>
        <begin position="7"/>
        <end position="306"/>
    </location>
</feature>
<evidence type="ECO:0000313" key="3">
    <source>
        <dbReference type="Proteomes" id="UP000176253"/>
    </source>
</evidence>
<gene>
    <name evidence="2" type="ORF">A3D78_05130</name>
</gene>
<dbReference type="SUPFAM" id="SSF51735">
    <property type="entry name" value="NAD(P)-binding Rossmann-fold domains"/>
    <property type="match status" value="1"/>
</dbReference>
<reference evidence="2 3" key="1">
    <citation type="journal article" date="2016" name="Nat. Commun.">
        <title>Thousands of microbial genomes shed light on interconnected biogeochemical processes in an aquifer system.</title>
        <authorList>
            <person name="Anantharaman K."/>
            <person name="Brown C.T."/>
            <person name="Hug L.A."/>
            <person name="Sharon I."/>
            <person name="Castelle C.J."/>
            <person name="Probst A.J."/>
            <person name="Thomas B.C."/>
            <person name="Singh A."/>
            <person name="Wilkins M.J."/>
            <person name="Karaoz U."/>
            <person name="Brodie E.L."/>
            <person name="Williams K.H."/>
            <person name="Hubbard S.S."/>
            <person name="Banfield J.F."/>
        </authorList>
    </citation>
    <scope>NUCLEOTIDE SEQUENCE [LARGE SCALE GENOMIC DNA]</scope>
</reference>
<dbReference type="Gene3D" id="3.40.50.720">
    <property type="entry name" value="NAD(P)-binding Rossmann-like Domain"/>
    <property type="match status" value="1"/>
</dbReference>
<dbReference type="Gene3D" id="3.90.25.10">
    <property type="entry name" value="UDP-galactose 4-epimerase, domain 1"/>
    <property type="match status" value="1"/>
</dbReference>
<comment type="caution">
    <text evidence="2">The sequence shown here is derived from an EMBL/GenBank/DDBJ whole genome shotgun (WGS) entry which is preliminary data.</text>
</comment>
<dbReference type="STRING" id="1798383.A3D78_05130"/>
<dbReference type="AlphaFoldDB" id="A0A1F5ZYT4"/>
<dbReference type="PANTHER" id="PTHR43000">
    <property type="entry name" value="DTDP-D-GLUCOSE 4,6-DEHYDRATASE-RELATED"/>
    <property type="match status" value="1"/>
</dbReference>
<dbReference type="InterPro" id="IPR036291">
    <property type="entry name" value="NAD(P)-bd_dom_sf"/>
</dbReference>
<evidence type="ECO:0000259" key="1">
    <source>
        <dbReference type="Pfam" id="PF16363"/>
    </source>
</evidence>